<dbReference type="AlphaFoldDB" id="A0A804IIZ4"/>
<dbReference type="Gene3D" id="2.130.10.30">
    <property type="entry name" value="Regulator of chromosome condensation 1/beta-lactamase-inhibitor protein II"/>
    <property type="match status" value="1"/>
</dbReference>
<reference evidence="3" key="1">
    <citation type="submission" date="2021-05" db="UniProtKB">
        <authorList>
            <consortium name="EnsemblPlants"/>
        </authorList>
    </citation>
    <scope>IDENTIFICATION</scope>
    <source>
        <strain evidence="3">subsp. malaccensis</strain>
    </source>
</reference>
<proteinExistence type="predicted"/>
<protein>
    <submittedName>
        <fullName evidence="3">Uncharacterized protein</fullName>
    </submittedName>
</protein>
<evidence type="ECO:0000313" key="4">
    <source>
        <dbReference type="Proteomes" id="UP000012960"/>
    </source>
</evidence>
<dbReference type="InterPro" id="IPR009091">
    <property type="entry name" value="RCC1/BLIP-II"/>
</dbReference>
<evidence type="ECO:0000256" key="1">
    <source>
        <dbReference type="ARBA" id="ARBA00022737"/>
    </source>
</evidence>
<dbReference type="Pfam" id="PF00415">
    <property type="entry name" value="RCC1"/>
    <property type="match status" value="1"/>
</dbReference>
<dbReference type="PANTHER" id="PTHR22872:SF2">
    <property type="entry name" value="INHIBITOR OF BRUTON TYROSINE KINASE"/>
    <property type="match status" value="1"/>
</dbReference>
<accession>A0A804IIZ4</accession>
<dbReference type="Gramene" id="Ma03_t32920.1">
    <property type="protein sequence ID" value="Ma03_p32920.1"/>
    <property type="gene ID" value="Ma03_g32920"/>
</dbReference>
<dbReference type="SUPFAM" id="SSF50985">
    <property type="entry name" value="RCC1/BLIP-II"/>
    <property type="match status" value="1"/>
</dbReference>
<dbReference type="PANTHER" id="PTHR22872">
    <property type="entry name" value="BTK-BINDING PROTEIN-RELATED"/>
    <property type="match status" value="1"/>
</dbReference>
<organism evidence="3 4">
    <name type="scientific">Musa acuminata subsp. malaccensis</name>
    <name type="common">Wild banana</name>
    <name type="synonym">Musa malaccensis</name>
    <dbReference type="NCBI Taxonomy" id="214687"/>
    <lineage>
        <taxon>Eukaryota</taxon>
        <taxon>Viridiplantae</taxon>
        <taxon>Streptophyta</taxon>
        <taxon>Embryophyta</taxon>
        <taxon>Tracheophyta</taxon>
        <taxon>Spermatophyta</taxon>
        <taxon>Magnoliopsida</taxon>
        <taxon>Liliopsida</taxon>
        <taxon>Zingiberales</taxon>
        <taxon>Musaceae</taxon>
        <taxon>Musa</taxon>
    </lineage>
</organism>
<keyword evidence="4" id="KW-1185">Reference proteome</keyword>
<feature type="repeat" description="RCC1" evidence="2">
    <location>
        <begin position="22"/>
        <end position="86"/>
    </location>
</feature>
<dbReference type="Proteomes" id="UP000012960">
    <property type="component" value="Unplaced"/>
</dbReference>
<sequence>MSRKVVAVAAGEAHTLALTADGIVFSWGRGTFGRLGTGKDVDELFPVPIASCGASSQRKKGGLKAPQPNFVGIAAGAYHSLALRGSHRSISLLFFQF</sequence>
<name>A0A804IIZ4_MUSAM</name>
<keyword evidence="1" id="KW-0677">Repeat</keyword>
<dbReference type="EnsemblPlants" id="Ma03_t32920.1">
    <property type="protein sequence ID" value="Ma03_p32920.1"/>
    <property type="gene ID" value="Ma03_g32920"/>
</dbReference>
<dbReference type="OrthoDB" id="61110at2759"/>
<dbReference type="OMA" id="CHFCELI"/>
<dbReference type="InParanoid" id="A0A804IIZ4"/>
<dbReference type="PROSITE" id="PS00626">
    <property type="entry name" value="RCC1_2"/>
    <property type="match status" value="1"/>
</dbReference>
<dbReference type="PROSITE" id="PS50012">
    <property type="entry name" value="RCC1_3"/>
    <property type="match status" value="1"/>
</dbReference>
<evidence type="ECO:0000313" key="3">
    <source>
        <dbReference type="EnsemblPlants" id="Ma03_p32920.1"/>
    </source>
</evidence>
<dbReference type="InterPro" id="IPR000408">
    <property type="entry name" value="Reg_chr_condens"/>
</dbReference>
<dbReference type="InterPro" id="IPR051625">
    <property type="entry name" value="Signaling_Regulatory_Domain"/>
</dbReference>
<evidence type="ECO:0000256" key="2">
    <source>
        <dbReference type="PROSITE-ProRule" id="PRU00235"/>
    </source>
</evidence>